<evidence type="ECO:0000256" key="1">
    <source>
        <dbReference type="SAM" id="SignalP"/>
    </source>
</evidence>
<dbReference type="GeneID" id="40313934"/>
<dbReference type="InterPro" id="IPR036278">
    <property type="entry name" value="Sialidase_sf"/>
</dbReference>
<dbReference type="Pfam" id="PF13859">
    <property type="entry name" value="BNR_3"/>
    <property type="match status" value="1"/>
</dbReference>
<keyword evidence="1" id="KW-0732">Signal</keyword>
<dbReference type="Proteomes" id="UP000284403">
    <property type="component" value="Unassembled WGS sequence"/>
</dbReference>
<dbReference type="GO" id="GO:0004308">
    <property type="term" value="F:exo-alpha-sialidase activity"/>
    <property type="evidence" value="ECO:0007669"/>
    <property type="project" value="UniProtKB-EC"/>
</dbReference>
<dbReference type="AlphaFoldDB" id="A0A3R7M6F8"/>
<accession>A0A3R7M6F8</accession>
<dbReference type="Gene3D" id="2.120.10.10">
    <property type="match status" value="1"/>
</dbReference>
<dbReference type="RefSeq" id="XP_029232667.1">
    <property type="nucleotide sequence ID" value="XM_029367267.1"/>
</dbReference>
<feature type="chain" id="PRO_5018660277" evidence="1">
    <location>
        <begin position="25"/>
        <end position="326"/>
    </location>
</feature>
<keyword evidence="4" id="KW-1185">Reference proteome</keyword>
<protein>
    <submittedName>
        <fullName evidence="3">Trans-sialidase</fullName>
        <ecNumber evidence="3">3.2.1.18</ecNumber>
    </submittedName>
</protein>
<feature type="signal peptide" evidence="1">
    <location>
        <begin position="1"/>
        <end position="24"/>
    </location>
</feature>
<keyword evidence="3" id="KW-0326">Glycosidase</keyword>
<dbReference type="OrthoDB" id="250249at2759"/>
<dbReference type="EC" id="3.2.1.18" evidence="3"/>
<name>A0A3R7M6F8_9TRYP</name>
<evidence type="ECO:0000313" key="4">
    <source>
        <dbReference type="Proteomes" id="UP000284403"/>
    </source>
</evidence>
<dbReference type="CDD" id="cd15482">
    <property type="entry name" value="Sialidase_non-viral"/>
    <property type="match status" value="1"/>
</dbReference>
<sequence>MPRHRLPSAVLLLLCVLICGSSGAAHTHLVGRQWAISSPGSNNLQPSSVSPSDFPIPTVEYMFRGPHLVDLDGVLLALFGALFDAPVRGGEASARLAARISTDNGVTWSPYLSPPASGVFPVSHYYPFTTELPRNINPFCVFVEGYEMRRQPGIPRHQGGYAHYWESSIHFLGASVWQGGDLLVDTASVRVPLLEPRSSNDLVGFLHNFSAPITRMRDGALVFPVQLLTWGGAAVSTVMYFSDQEKNWRLARSGTHAGCTSTGLLEWEEGKLLMMTSCLDGRRKVYETSDKGDTWAEALGTLSRVWGNSLDAHCNRLPGWLHHCDD</sequence>
<reference evidence="3 4" key="1">
    <citation type="journal article" date="2018" name="BMC Genomics">
        <title>Genomic comparison of Trypanosoma conorhini and Trypanosoma rangeli to Trypanosoma cruzi strains of high and low virulence.</title>
        <authorList>
            <person name="Bradwell K.R."/>
            <person name="Koparde V.N."/>
            <person name="Matveyev A.V."/>
            <person name="Serrano M.G."/>
            <person name="Alves J.M."/>
            <person name="Parikh H."/>
            <person name="Huang B."/>
            <person name="Lee V."/>
            <person name="Espinosa-Alvarez O."/>
            <person name="Ortiz P.A."/>
            <person name="Costa-Martins A.G."/>
            <person name="Teixeira M.M."/>
            <person name="Buck G.A."/>
        </authorList>
    </citation>
    <scope>NUCLEOTIDE SEQUENCE [LARGE SCALE GENOMIC DNA]</scope>
    <source>
        <strain evidence="3 4">025E</strain>
    </source>
</reference>
<comment type="caution">
    <text evidence="3">The sequence shown here is derived from an EMBL/GenBank/DDBJ whole genome shotgun (WGS) entry which is preliminary data.</text>
</comment>
<dbReference type="SUPFAM" id="SSF50939">
    <property type="entry name" value="Sialidases"/>
    <property type="match status" value="1"/>
</dbReference>
<evidence type="ECO:0000313" key="3">
    <source>
        <dbReference type="EMBL" id="RNF27461.1"/>
    </source>
</evidence>
<dbReference type="InterPro" id="IPR011040">
    <property type="entry name" value="Sialidase"/>
</dbReference>
<feature type="domain" description="Sialidase" evidence="2">
    <location>
        <begin position="66"/>
        <end position="309"/>
    </location>
</feature>
<organism evidence="3 4">
    <name type="scientific">Trypanosoma conorhini</name>
    <dbReference type="NCBI Taxonomy" id="83891"/>
    <lineage>
        <taxon>Eukaryota</taxon>
        <taxon>Discoba</taxon>
        <taxon>Euglenozoa</taxon>
        <taxon>Kinetoplastea</taxon>
        <taxon>Metakinetoplastina</taxon>
        <taxon>Trypanosomatida</taxon>
        <taxon>Trypanosomatidae</taxon>
        <taxon>Trypanosoma</taxon>
    </lineage>
</organism>
<proteinExistence type="predicted"/>
<keyword evidence="3" id="KW-0378">Hydrolase</keyword>
<dbReference type="EMBL" id="MKKU01000006">
    <property type="protein sequence ID" value="RNF27461.1"/>
    <property type="molecule type" value="Genomic_DNA"/>
</dbReference>
<gene>
    <name evidence="3" type="ORF">Tco025E_00323</name>
</gene>
<evidence type="ECO:0000259" key="2">
    <source>
        <dbReference type="Pfam" id="PF13859"/>
    </source>
</evidence>